<organism evidence="1 2">
    <name type="scientific">Geothrix edaphica</name>
    <dbReference type="NCBI Taxonomy" id="2927976"/>
    <lineage>
        <taxon>Bacteria</taxon>
        <taxon>Pseudomonadati</taxon>
        <taxon>Acidobacteriota</taxon>
        <taxon>Holophagae</taxon>
        <taxon>Holophagales</taxon>
        <taxon>Holophagaceae</taxon>
        <taxon>Geothrix</taxon>
    </lineage>
</organism>
<reference evidence="1" key="1">
    <citation type="journal article" date="2023" name="Antonie Van Leeuwenhoek">
        <title>Mesoterricola silvestris gen. nov., sp. nov., Mesoterricola sediminis sp. nov., Geothrix oryzae sp. nov., Geothrix edaphica sp. nov., Geothrix rubra sp. nov., and Geothrix limicola sp. nov., six novel members of Acidobacteriota isolated from soils.</title>
        <authorList>
            <person name="Itoh H."/>
            <person name="Sugisawa Y."/>
            <person name="Mise K."/>
            <person name="Xu Z."/>
            <person name="Kuniyasu M."/>
            <person name="Ushijima N."/>
            <person name="Kawano K."/>
            <person name="Kobayashi E."/>
            <person name="Shiratori Y."/>
            <person name="Masuda Y."/>
            <person name="Senoo K."/>
        </authorList>
    </citation>
    <scope>NUCLEOTIDE SEQUENCE</scope>
    <source>
        <strain evidence="1">Red802</strain>
    </source>
</reference>
<dbReference type="Gene3D" id="2.40.160.130">
    <property type="entry name" value="Capsule assembly protein Wzi"/>
    <property type="match status" value="1"/>
</dbReference>
<keyword evidence="2" id="KW-1185">Reference proteome</keyword>
<evidence type="ECO:0000313" key="1">
    <source>
        <dbReference type="EMBL" id="GLH66885.1"/>
    </source>
</evidence>
<protein>
    <recommendedName>
        <fullName evidence="3">ShlB/FhaC/HecB family hemolysin secretion/activation protein</fullName>
    </recommendedName>
</protein>
<name>A0ABQ5PXN9_9BACT</name>
<sequence>MRQAQRTWVTGEEPLPPLAFPSFEVGLGGADSEGRYAPLIGGEGLGHGVQGWGVGLQGRYISGGWSVTATALGLRDGRMTRGHLLRAGIAYQWESGWRLALEQQPSAWGSGLTGGDLLGDAARSFPRLSLSAPEASLPIGRWQAEVFAGLLEADRPIPTWISDHEARITAQAGGQDLRRARLYGGRLRASFGTLVEAGLGTIRLGDGEGSAGQAAPASAARTMTLAELKVRLPALARLAQARGAAIHLSRSAAPDSRSITLVPARTLGGLQVVWERWDLGLEYAGTASPGPAAFSEPAYLAGFSTFGDPLGPAFGREVITRTVDLGLPMFLEGQGRLRAVRGTAIAPLTSGFWFVQGEAQWRTPTGRLGATVASRRDEFPGSPARWGWAFSVFQSFRVF</sequence>
<evidence type="ECO:0000313" key="2">
    <source>
        <dbReference type="Proteomes" id="UP001165044"/>
    </source>
</evidence>
<evidence type="ECO:0008006" key="3">
    <source>
        <dbReference type="Google" id="ProtNLM"/>
    </source>
</evidence>
<dbReference type="Proteomes" id="UP001165044">
    <property type="component" value="Unassembled WGS sequence"/>
</dbReference>
<gene>
    <name evidence="1" type="ORF">GETHED_12490</name>
</gene>
<dbReference type="EMBL" id="BSDC01000001">
    <property type="protein sequence ID" value="GLH66885.1"/>
    <property type="molecule type" value="Genomic_DNA"/>
</dbReference>
<accession>A0ABQ5PXN9</accession>
<dbReference type="InterPro" id="IPR038636">
    <property type="entry name" value="Wzi_sf"/>
</dbReference>
<proteinExistence type="predicted"/>
<comment type="caution">
    <text evidence="1">The sequence shown here is derived from an EMBL/GenBank/DDBJ whole genome shotgun (WGS) entry which is preliminary data.</text>
</comment>